<keyword evidence="2" id="KW-0813">Transport</keyword>
<dbReference type="GO" id="GO:0016020">
    <property type="term" value="C:membrane"/>
    <property type="evidence" value="ECO:0007669"/>
    <property type="project" value="UniProtKB-SubCell"/>
</dbReference>
<feature type="transmembrane region" description="Helical" evidence="7">
    <location>
        <begin position="431"/>
        <end position="450"/>
    </location>
</feature>
<dbReference type="AlphaFoldDB" id="A0A6A7G8W3"/>
<organism evidence="9">
    <name type="scientific">Hirondellea gigas</name>
    <dbReference type="NCBI Taxonomy" id="1518452"/>
    <lineage>
        <taxon>Eukaryota</taxon>
        <taxon>Metazoa</taxon>
        <taxon>Ecdysozoa</taxon>
        <taxon>Arthropoda</taxon>
        <taxon>Crustacea</taxon>
        <taxon>Multicrustacea</taxon>
        <taxon>Malacostraca</taxon>
        <taxon>Eumalacostraca</taxon>
        <taxon>Peracarida</taxon>
        <taxon>Amphipoda</taxon>
        <taxon>Amphilochidea</taxon>
        <taxon>Lysianassida</taxon>
        <taxon>Lysianassidira</taxon>
        <taxon>Lysianassoidea</taxon>
        <taxon>Lysianassidae</taxon>
        <taxon>Hirondellea</taxon>
    </lineage>
</organism>
<evidence type="ECO:0000256" key="2">
    <source>
        <dbReference type="ARBA" id="ARBA00022448"/>
    </source>
</evidence>
<evidence type="ECO:0000256" key="1">
    <source>
        <dbReference type="ARBA" id="ARBA00004141"/>
    </source>
</evidence>
<feature type="transmembrane region" description="Helical" evidence="7">
    <location>
        <begin position="375"/>
        <end position="392"/>
    </location>
</feature>
<feature type="transmembrane region" description="Helical" evidence="7">
    <location>
        <begin position="137"/>
        <end position="156"/>
    </location>
</feature>
<feature type="transmembrane region" description="Helical" evidence="7">
    <location>
        <begin position="235"/>
        <end position="254"/>
    </location>
</feature>
<evidence type="ECO:0000256" key="6">
    <source>
        <dbReference type="ARBA" id="ARBA00023136"/>
    </source>
</evidence>
<protein>
    <submittedName>
        <fullName evidence="9">Sialin-like</fullName>
    </submittedName>
</protein>
<name>A0A6A7G8W3_9CRUS</name>
<feature type="transmembrane region" description="Helical" evidence="7">
    <location>
        <begin position="398"/>
        <end position="419"/>
    </location>
</feature>
<dbReference type="PANTHER" id="PTHR11662">
    <property type="entry name" value="SOLUTE CARRIER FAMILY 17"/>
    <property type="match status" value="1"/>
</dbReference>
<keyword evidence="5 7" id="KW-1133">Transmembrane helix</keyword>
<dbReference type="InterPro" id="IPR011701">
    <property type="entry name" value="MFS"/>
</dbReference>
<feature type="transmembrane region" description="Helical" evidence="7">
    <location>
        <begin position="462"/>
        <end position="484"/>
    </location>
</feature>
<keyword evidence="3 7" id="KW-0812">Transmembrane</keyword>
<dbReference type="PANTHER" id="PTHR11662:SF457">
    <property type="entry name" value="MAJOR FACILITATOR SUPERFAMILY TRANSPORTER 3"/>
    <property type="match status" value="1"/>
</dbReference>
<dbReference type="FunFam" id="1.20.1250.20:FF:000003">
    <property type="entry name" value="Solute carrier family 17 member 3"/>
    <property type="match status" value="1"/>
</dbReference>
<feature type="transmembrane region" description="Helical" evidence="7">
    <location>
        <begin position="113"/>
        <end position="131"/>
    </location>
</feature>
<evidence type="ECO:0000256" key="4">
    <source>
        <dbReference type="ARBA" id="ARBA00022847"/>
    </source>
</evidence>
<evidence type="ECO:0000259" key="8">
    <source>
        <dbReference type="PROSITE" id="PS50850"/>
    </source>
</evidence>
<feature type="domain" description="Major facilitator superfamily (MFS) profile" evidence="8">
    <location>
        <begin position="62"/>
        <end position="490"/>
    </location>
</feature>
<dbReference type="EMBL" id="IACT01007405">
    <property type="protein sequence ID" value="LAC26523.1"/>
    <property type="molecule type" value="mRNA"/>
</dbReference>
<dbReference type="GO" id="GO:0015293">
    <property type="term" value="F:symporter activity"/>
    <property type="evidence" value="ECO:0007669"/>
    <property type="project" value="UniProtKB-KW"/>
</dbReference>
<dbReference type="Gene3D" id="1.20.1250.20">
    <property type="entry name" value="MFS general substrate transporter like domains"/>
    <property type="match status" value="2"/>
</dbReference>
<dbReference type="PROSITE" id="PS50850">
    <property type="entry name" value="MFS"/>
    <property type="match status" value="1"/>
</dbReference>
<evidence type="ECO:0000313" key="9">
    <source>
        <dbReference type="EMBL" id="LAC26523.1"/>
    </source>
</evidence>
<comment type="subcellular location">
    <subcellularLocation>
        <location evidence="1">Membrane</location>
        <topology evidence="1">Multi-pass membrane protein</topology>
    </subcellularLocation>
</comment>
<reference evidence="9" key="1">
    <citation type="submission" date="2017-11" db="EMBL/GenBank/DDBJ databases">
        <title>The sensing device of the deep-sea amphipod.</title>
        <authorList>
            <person name="Kobayashi H."/>
            <person name="Nagahama T."/>
            <person name="Arai W."/>
            <person name="Sasagawa Y."/>
            <person name="Umeda M."/>
            <person name="Hayashi T."/>
            <person name="Nikaido I."/>
            <person name="Watanabe H."/>
            <person name="Oguri K."/>
            <person name="Kitazato H."/>
            <person name="Fujioka K."/>
            <person name="Kido Y."/>
            <person name="Takami H."/>
        </authorList>
    </citation>
    <scope>NUCLEOTIDE SEQUENCE</scope>
    <source>
        <tissue evidence="9">Whole body</tissue>
    </source>
</reference>
<dbReference type="InterPro" id="IPR036259">
    <property type="entry name" value="MFS_trans_sf"/>
</dbReference>
<evidence type="ECO:0000256" key="5">
    <source>
        <dbReference type="ARBA" id="ARBA00022989"/>
    </source>
</evidence>
<dbReference type="Pfam" id="PF07690">
    <property type="entry name" value="MFS_1"/>
    <property type="match status" value="1"/>
</dbReference>
<keyword evidence="4" id="KW-0769">Symport</keyword>
<keyword evidence="6 7" id="KW-0472">Membrane</keyword>
<feature type="transmembrane region" description="Helical" evidence="7">
    <location>
        <begin position="296"/>
        <end position="316"/>
    </location>
</feature>
<dbReference type="GO" id="GO:0006820">
    <property type="term" value="P:monoatomic anion transport"/>
    <property type="evidence" value="ECO:0007669"/>
    <property type="project" value="TreeGrafter"/>
</dbReference>
<evidence type="ECO:0000256" key="7">
    <source>
        <dbReference type="SAM" id="Phobius"/>
    </source>
</evidence>
<evidence type="ECO:0000256" key="3">
    <source>
        <dbReference type="ARBA" id="ARBA00022692"/>
    </source>
</evidence>
<dbReference type="SUPFAM" id="SSF103473">
    <property type="entry name" value="MFS general substrate transporter"/>
    <property type="match status" value="1"/>
</dbReference>
<dbReference type="FunFam" id="1.20.1250.20:FF:000423">
    <property type="entry name" value="Putative inorganic phosphate cotransporter-like Protein"/>
    <property type="match status" value="1"/>
</dbReference>
<accession>A0A6A7G8W3</accession>
<dbReference type="InterPro" id="IPR020846">
    <property type="entry name" value="MFS_dom"/>
</dbReference>
<sequence length="508" mass="56363">MNIRQNSSAEFDRRFGTFDEHDTTDLLNNRNVQKFQWGTRHTFALLCFIGTCLMYANRFNLSVAIVAMVRRNATVDISANDSSSGTCPVPVNAQNVTDSIHSGEFYWDDMAKFFVLGASFFGYFLFCVPGGRAADKFGGHLTMAVGTAVIGLMCVLSPLAARTSYKCFIVVRFVQGAAEGSISPSIKRLIVNWVTVKERSKYMAAIYSGIRIGSPMAMLISGLMSSSPEYGGWPASFYLFGSLSLLWSICWLFITRNSPQLHPKISQQELVYLKETIDASHDHASTIPWKGMFTSVPFISTLCVHLSFYMVEWLLLLEIPLYLNTVQHYTITKNSITAASPSLATFLFTLLYIWIIDRAIHKGQISIVNVRRVSMAIGGFIPSLALIALALVRCNRLAVLACLFIATLPLAAGYCAFICTPADIAPRHTGIMTGIACIFTGLAGFILSMYTGLVIQNNNDLGSWQIVFLTVAVFNIITTIFYLCTVTADIQHWNYDDDNYSSKIRLNE</sequence>
<proteinExistence type="evidence at transcript level"/>
<feature type="transmembrane region" description="Helical" evidence="7">
    <location>
        <begin position="336"/>
        <end position="355"/>
    </location>
</feature>
<feature type="transmembrane region" description="Helical" evidence="7">
    <location>
        <begin position="43"/>
        <end position="61"/>
    </location>
</feature>
<dbReference type="InterPro" id="IPR050382">
    <property type="entry name" value="MFS_Na/Anion_cotransporter"/>
</dbReference>